<dbReference type="EMBL" id="CM001440">
    <property type="protein sequence ID" value="EHR60469.1"/>
    <property type="molecule type" value="Genomic_DNA"/>
</dbReference>
<dbReference type="eggNOG" id="COG1070">
    <property type="taxonomic scope" value="Bacteria"/>
</dbReference>
<dbReference type="InterPro" id="IPR018484">
    <property type="entry name" value="FGGY_N"/>
</dbReference>
<dbReference type="SUPFAM" id="SSF53067">
    <property type="entry name" value="Actin-like ATPase domain"/>
    <property type="match status" value="2"/>
</dbReference>
<dbReference type="InterPro" id="IPR018485">
    <property type="entry name" value="FGGY_C"/>
</dbReference>
<keyword evidence="2" id="KW-0859">Xylose metabolism</keyword>
<dbReference type="PANTHER" id="PTHR43095:SF5">
    <property type="entry name" value="XYLULOSE KINASE"/>
    <property type="match status" value="1"/>
</dbReference>
<gene>
    <name evidence="7" type="ORF">SaccyDRAFT_1567</name>
</gene>
<sequence length="498" mass="52793">MTTSAHTPTGTDEGVWLGLDIGTQSVRCVAADRTGTVVASAARPLRSHREGRRHEQDPAQWWSALTAACGKTMSTVGSRPVRGLSLCATSGTVLLADTDLRPLTPGLMYDDARAADEAAHAVEVGAELWQALGYRPQASWALPKLLWLLRQHPATAETRLLHQADYLTGKLAGRLTAVDSSHALKTGYDLDGERWPTDVVAALGIPEGVLPEVVRPGTPIGEVCRASADATGIPAGTPIIAGMTDGCAAALGSGTFAVGSWNTVLGTTLVLKGVTDRRLHDPLGVVYSHRAPDGNWLPGGASSVGAGVLSDLFGDSDLDRLTTLASDRPTTTVVTYPLVSRGERFPFVAPDAERFTLGTPKDEVDAYAAVLRGVAFVERLCFDYLDLLGAPVDGTLTTTGGGARNHYWTRVRATALGRPLTVPRDADPAVGMALLARSAESSLAEAAREFVRDTETVEPQNADADVLTEGYLTLVDALHERGWLPTELTDHARNRSTR</sequence>
<dbReference type="InterPro" id="IPR050406">
    <property type="entry name" value="FGGY_Carb_Kinase"/>
</dbReference>
<keyword evidence="3" id="KW-0808">Transferase</keyword>
<dbReference type="InterPro" id="IPR000577">
    <property type="entry name" value="Carb_kinase_FGGY"/>
</dbReference>
<evidence type="ECO:0000313" key="8">
    <source>
        <dbReference type="Proteomes" id="UP000002791"/>
    </source>
</evidence>
<evidence type="ECO:0000313" key="7">
    <source>
        <dbReference type="EMBL" id="EHR60469.1"/>
    </source>
</evidence>
<name>H5XFS7_9PSEU</name>
<dbReference type="PANTHER" id="PTHR43095">
    <property type="entry name" value="SUGAR KINASE"/>
    <property type="match status" value="1"/>
</dbReference>
<evidence type="ECO:0000256" key="4">
    <source>
        <dbReference type="ARBA" id="ARBA00022777"/>
    </source>
</evidence>
<evidence type="ECO:0000256" key="2">
    <source>
        <dbReference type="ARBA" id="ARBA00022629"/>
    </source>
</evidence>
<dbReference type="GO" id="GO:0016301">
    <property type="term" value="F:kinase activity"/>
    <property type="evidence" value="ECO:0007669"/>
    <property type="project" value="UniProtKB-KW"/>
</dbReference>
<keyword evidence="2" id="KW-0119">Carbohydrate metabolism</keyword>
<dbReference type="STRING" id="882082.SaccyDRAFT_1567"/>
<dbReference type="RefSeq" id="WP_005455120.1">
    <property type="nucleotide sequence ID" value="NZ_CM001440.1"/>
</dbReference>
<evidence type="ECO:0000259" key="5">
    <source>
        <dbReference type="Pfam" id="PF00370"/>
    </source>
</evidence>
<comment type="similarity">
    <text evidence="1">Belongs to the FGGY kinase family.</text>
</comment>
<dbReference type="CDD" id="cd07783">
    <property type="entry name" value="ASKHA_NBD_FGGY_SePSK_AtXK1-like"/>
    <property type="match status" value="1"/>
</dbReference>
<keyword evidence="4 7" id="KW-0418">Kinase</keyword>
<evidence type="ECO:0000256" key="1">
    <source>
        <dbReference type="ARBA" id="ARBA00009156"/>
    </source>
</evidence>
<dbReference type="Gene3D" id="3.30.420.40">
    <property type="match status" value="2"/>
</dbReference>
<dbReference type="Pfam" id="PF00370">
    <property type="entry name" value="FGGY_N"/>
    <property type="match status" value="1"/>
</dbReference>
<feature type="domain" description="Carbohydrate kinase FGGY C-terminal" evidence="6">
    <location>
        <begin position="264"/>
        <end position="437"/>
    </location>
</feature>
<dbReference type="OrthoDB" id="9805576at2"/>
<protein>
    <submittedName>
        <fullName evidence="7">Pentulose/hexulose kinase</fullName>
    </submittedName>
</protein>
<dbReference type="AlphaFoldDB" id="H5XFS7"/>
<dbReference type="InterPro" id="IPR043129">
    <property type="entry name" value="ATPase_NBD"/>
</dbReference>
<evidence type="ECO:0000256" key="3">
    <source>
        <dbReference type="ARBA" id="ARBA00022679"/>
    </source>
</evidence>
<keyword evidence="8" id="KW-1185">Reference proteome</keyword>
<dbReference type="Pfam" id="PF02782">
    <property type="entry name" value="FGGY_C"/>
    <property type="match status" value="1"/>
</dbReference>
<evidence type="ECO:0000259" key="6">
    <source>
        <dbReference type="Pfam" id="PF02782"/>
    </source>
</evidence>
<proteinExistence type="inferred from homology"/>
<dbReference type="HOGENOM" id="CLU_009281_3_3_11"/>
<dbReference type="PIRSF" id="PIRSF000538">
    <property type="entry name" value="GlpK"/>
    <property type="match status" value="1"/>
</dbReference>
<reference evidence="7 8" key="1">
    <citation type="submission" date="2011-11" db="EMBL/GenBank/DDBJ databases">
        <title>The Noncontiguous Finished sequence of Saccharomonospora cyanea NA-134.</title>
        <authorList>
            <consortium name="US DOE Joint Genome Institute"/>
            <person name="Lucas S."/>
            <person name="Han J."/>
            <person name="Lapidus A."/>
            <person name="Cheng J.-F."/>
            <person name="Goodwin L."/>
            <person name="Pitluck S."/>
            <person name="Peters L."/>
            <person name="Ovchinnikova G."/>
            <person name="Lu M."/>
            <person name="Detter J.C."/>
            <person name="Han C."/>
            <person name="Tapia R."/>
            <person name="Land M."/>
            <person name="Hauser L."/>
            <person name="Kyrpides N."/>
            <person name="Ivanova N."/>
            <person name="Pagani I."/>
            <person name="Brambilla E.-M."/>
            <person name="Klenk H.-P."/>
            <person name="Woyke T."/>
        </authorList>
    </citation>
    <scope>NUCLEOTIDE SEQUENCE [LARGE SCALE GENOMIC DNA]</scope>
    <source>
        <strain evidence="7 8">NA-134</strain>
    </source>
</reference>
<organism evidence="7 8">
    <name type="scientific">Saccharomonospora cyanea NA-134</name>
    <dbReference type="NCBI Taxonomy" id="882082"/>
    <lineage>
        <taxon>Bacteria</taxon>
        <taxon>Bacillati</taxon>
        <taxon>Actinomycetota</taxon>
        <taxon>Actinomycetes</taxon>
        <taxon>Pseudonocardiales</taxon>
        <taxon>Pseudonocardiaceae</taxon>
        <taxon>Saccharomonospora</taxon>
    </lineage>
</organism>
<dbReference type="GO" id="GO:0042732">
    <property type="term" value="P:D-xylose metabolic process"/>
    <property type="evidence" value="ECO:0007669"/>
    <property type="project" value="UniProtKB-KW"/>
</dbReference>
<accession>H5XFS7</accession>
<feature type="domain" description="Carbohydrate kinase FGGY N-terminal" evidence="5">
    <location>
        <begin position="15"/>
        <end position="252"/>
    </location>
</feature>
<dbReference type="Proteomes" id="UP000002791">
    <property type="component" value="Chromosome"/>
</dbReference>